<protein>
    <submittedName>
        <fullName evidence="2">M20/M25/M40 family metallo-hydrolase</fullName>
    </submittedName>
</protein>
<gene>
    <name evidence="2" type="ORF">LD004_09205</name>
</gene>
<dbReference type="GO" id="GO:0006508">
    <property type="term" value="P:proteolysis"/>
    <property type="evidence" value="ECO:0007669"/>
    <property type="project" value="InterPro"/>
</dbReference>
<organism evidence="2 3">
    <name type="scientific">Bacteroides xylanisolvens</name>
    <dbReference type="NCBI Taxonomy" id="371601"/>
    <lineage>
        <taxon>Bacteria</taxon>
        <taxon>Pseudomonadati</taxon>
        <taxon>Bacteroidota</taxon>
        <taxon>Bacteroidia</taxon>
        <taxon>Bacteroidales</taxon>
        <taxon>Bacteroidaceae</taxon>
        <taxon>Bacteroides</taxon>
    </lineage>
</organism>
<dbReference type="InterPro" id="IPR007484">
    <property type="entry name" value="Peptidase_M28"/>
</dbReference>
<feature type="domain" description="Peptidase M28" evidence="1">
    <location>
        <begin position="119"/>
        <end position="317"/>
    </location>
</feature>
<dbReference type="Proteomes" id="UP001198461">
    <property type="component" value="Unassembled WGS sequence"/>
</dbReference>
<evidence type="ECO:0000313" key="3">
    <source>
        <dbReference type="Proteomes" id="UP001198461"/>
    </source>
</evidence>
<dbReference type="EMBL" id="JAIWYE010000018">
    <property type="protein sequence ID" value="MCA4703794.1"/>
    <property type="molecule type" value="Genomic_DNA"/>
</dbReference>
<dbReference type="Pfam" id="PF04389">
    <property type="entry name" value="Peptidase_M28"/>
    <property type="match status" value="1"/>
</dbReference>
<sequence>MKRDYLLLALLLVGNITFAQSPIERALNTINRSSAEATINFLASDELQGREAGFHGSRVTSEYIVSLLQWMGVSPLADSYFQPFDAYRKERQKKGRLEVHPDSIAKLKQEVHQKLTMRNVLGMIPGKNTKEYVIVGAHFDHLGIDPVLDGDQIYNGADDNASGVSAVLQIARAFLASGQQPERNVIVAFWDGEEKGLLGSKYFVQTCPFLSQIKGYLNFDMIGRNNKPQQPKQVVYFYTAAHPVFGDWLKEDIRKYGLQLEPDYRAWENPIGGSDNGSFAKVGIPIIWYHTDGHPDYHQPSDHADRLNWDKVVEITKASFLNMWKMANEKSF</sequence>
<dbReference type="AlphaFoldDB" id="A0AAW4SVP0"/>
<dbReference type="RefSeq" id="WP_225450771.1">
    <property type="nucleotide sequence ID" value="NZ_JAIWXB010000016.1"/>
</dbReference>
<dbReference type="PANTHER" id="PTHR12147:SF26">
    <property type="entry name" value="PEPTIDASE M28 DOMAIN-CONTAINING PROTEIN"/>
    <property type="match status" value="1"/>
</dbReference>
<reference evidence="2" key="1">
    <citation type="submission" date="2023-08" db="EMBL/GenBank/DDBJ databases">
        <title>Mucin Metabolism Genes Underlie the Key Renovations of Bacteroides xylanisolvens Genomes in Captive Great Apes.</title>
        <authorList>
            <person name="Nishida A.H."/>
        </authorList>
    </citation>
    <scope>NUCLEOTIDE SEQUENCE</scope>
    <source>
        <strain evidence="2">P13.H9</strain>
    </source>
</reference>
<dbReference type="SUPFAM" id="SSF53187">
    <property type="entry name" value="Zn-dependent exopeptidases"/>
    <property type="match status" value="1"/>
</dbReference>
<dbReference type="FunFam" id="3.40.630.10:FF:000160">
    <property type="entry name" value="Predicted aminopeptidases"/>
    <property type="match status" value="1"/>
</dbReference>
<accession>A0AAW4SVP0</accession>
<proteinExistence type="predicted"/>
<dbReference type="GO" id="GO:0008235">
    <property type="term" value="F:metalloexopeptidase activity"/>
    <property type="evidence" value="ECO:0007669"/>
    <property type="project" value="InterPro"/>
</dbReference>
<evidence type="ECO:0000259" key="1">
    <source>
        <dbReference type="Pfam" id="PF04389"/>
    </source>
</evidence>
<dbReference type="InterPro" id="IPR045175">
    <property type="entry name" value="M28_fam"/>
</dbReference>
<comment type="caution">
    <text evidence="2">The sequence shown here is derived from an EMBL/GenBank/DDBJ whole genome shotgun (WGS) entry which is preliminary data.</text>
</comment>
<dbReference type="PANTHER" id="PTHR12147">
    <property type="entry name" value="METALLOPEPTIDASE M28 FAMILY MEMBER"/>
    <property type="match status" value="1"/>
</dbReference>
<name>A0AAW4SVP0_9BACE</name>
<dbReference type="Gene3D" id="3.40.630.10">
    <property type="entry name" value="Zn peptidases"/>
    <property type="match status" value="1"/>
</dbReference>
<evidence type="ECO:0000313" key="2">
    <source>
        <dbReference type="EMBL" id="MCA4703794.1"/>
    </source>
</evidence>